<evidence type="ECO:0000256" key="2">
    <source>
        <dbReference type="ARBA" id="ARBA00022741"/>
    </source>
</evidence>
<dbReference type="PROSITE" id="PS50089">
    <property type="entry name" value="ZF_RING_2"/>
    <property type="match status" value="1"/>
</dbReference>
<organism evidence="9">
    <name type="scientific">viral metagenome</name>
    <dbReference type="NCBI Taxonomy" id="1070528"/>
    <lineage>
        <taxon>unclassified sequences</taxon>
        <taxon>metagenomes</taxon>
        <taxon>organismal metagenomes</taxon>
    </lineage>
</organism>
<evidence type="ECO:0000256" key="1">
    <source>
        <dbReference type="ARBA" id="ARBA00022723"/>
    </source>
</evidence>
<keyword evidence="7" id="KW-0067">ATP-binding</keyword>
<name>A0A6C0HJE9_9ZZZZ</name>
<evidence type="ECO:0000313" key="9">
    <source>
        <dbReference type="EMBL" id="QHT80778.1"/>
    </source>
</evidence>
<dbReference type="InterPro" id="IPR027417">
    <property type="entry name" value="P-loop_NTPase"/>
</dbReference>
<keyword evidence="2" id="KW-0547">Nucleotide-binding</keyword>
<evidence type="ECO:0000256" key="4">
    <source>
        <dbReference type="ARBA" id="ARBA00022801"/>
    </source>
</evidence>
<dbReference type="Pfam" id="PF00176">
    <property type="entry name" value="SNF2-rel_dom"/>
    <property type="match status" value="1"/>
</dbReference>
<dbReference type="Gene3D" id="3.40.50.10810">
    <property type="entry name" value="Tandem AAA-ATPase domain"/>
    <property type="match status" value="1"/>
</dbReference>
<dbReference type="GO" id="GO:0005524">
    <property type="term" value="F:ATP binding"/>
    <property type="evidence" value="ECO:0007669"/>
    <property type="project" value="UniProtKB-KW"/>
</dbReference>
<keyword evidence="5" id="KW-0347">Helicase</keyword>
<dbReference type="InterPro" id="IPR001841">
    <property type="entry name" value="Znf_RING"/>
</dbReference>
<evidence type="ECO:0000256" key="5">
    <source>
        <dbReference type="ARBA" id="ARBA00022806"/>
    </source>
</evidence>
<dbReference type="GO" id="GO:0008094">
    <property type="term" value="F:ATP-dependent activity, acting on DNA"/>
    <property type="evidence" value="ECO:0007669"/>
    <property type="project" value="TreeGrafter"/>
</dbReference>
<feature type="domain" description="RING-type" evidence="8">
    <location>
        <begin position="379"/>
        <end position="418"/>
    </location>
</feature>
<dbReference type="GO" id="GO:0006281">
    <property type="term" value="P:DNA repair"/>
    <property type="evidence" value="ECO:0007669"/>
    <property type="project" value="TreeGrafter"/>
</dbReference>
<protein>
    <recommendedName>
        <fullName evidence="8">RING-type domain-containing protein</fullName>
    </recommendedName>
</protein>
<dbReference type="GO" id="GO:0005634">
    <property type="term" value="C:nucleus"/>
    <property type="evidence" value="ECO:0007669"/>
    <property type="project" value="TreeGrafter"/>
</dbReference>
<dbReference type="Pfam" id="PF00271">
    <property type="entry name" value="Helicase_C"/>
    <property type="match status" value="1"/>
</dbReference>
<reference evidence="9" key="1">
    <citation type="journal article" date="2020" name="Nature">
        <title>Giant virus diversity and host interactions through global metagenomics.</title>
        <authorList>
            <person name="Schulz F."/>
            <person name="Roux S."/>
            <person name="Paez-Espino D."/>
            <person name="Jungbluth S."/>
            <person name="Walsh D.A."/>
            <person name="Denef V.J."/>
            <person name="McMahon K.D."/>
            <person name="Konstantinidis K.T."/>
            <person name="Eloe-Fadrosh E.A."/>
            <person name="Kyrpides N.C."/>
            <person name="Woyke T."/>
        </authorList>
    </citation>
    <scope>NUCLEOTIDE SEQUENCE</scope>
    <source>
        <strain evidence="9">GVMAG-M-3300023184-121</strain>
    </source>
</reference>
<evidence type="ECO:0000256" key="3">
    <source>
        <dbReference type="ARBA" id="ARBA00022771"/>
    </source>
</evidence>
<dbReference type="SUPFAM" id="SSF57850">
    <property type="entry name" value="RING/U-box"/>
    <property type="match status" value="1"/>
</dbReference>
<keyword evidence="6" id="KW-0862">Zinc</keyword>
<dbReference type="AlphaFoldDB" id="A0A6C0HJE9"/>
<dbReference type="GO" id="GO:0004386">
    <property type="term" value="F:helicase activity"/>
    <property type="evidence" value="ECO:0007669"/>
    <property type="project" value="UniProtKB-KW"/>
</dbReference>
<keyword evidence="1" id="KW-0479">Metal-binding</keyword>
<dbReference type="Gene3D" id="3.40.50.300">
    <property type="entry name" value="P-loop containing nucleotide triphosphate hydrolases"/>
    <property type="match status" value="1"/>
</dbReference>
<dbReference type="SUPFAM" id="SSF52540">
    <property type="entry name" value="P-loop containing nucleoside triphosphate hydrolases"/>
    <property type="match status" value="2"/>
</dbReference>
<evidence type="ECO:0000256" key="6">
    <source>
        <dbReference type="ARBA" id="ARBA00022833"/>
    </source>
</evidence>
<dbReference type="InterPro" id="IPR050628">
    <property type="entry name" value="SNF2_RAD54_helicase_TF"/>
</dbReference>
<dbReference type="EMBL" id="MN739974">
    <property type="protein sequence ID" value="QHT80778.1"/>
    <property type="molecule type" value="Genomic_DNA"/>
</dbReference>
<dbReference type="InterPro" id="IPR038718">
    <property type="entry name" value="SNF2-like_sf"/>
</dbReference>
<keyword evidence="4" id="KW-0378">Hydrolase</keyword>
<dbReference type="InterPro" id="IPR000330">
    <property type="entry name" value="SNF2_N"/>
</dbReference>
<sequence>MTEEFHYDKLLTLNNVYHHTLIQSNTVYENPVIRTPLYPHQATLVQGMIQHREKLTRGFMKEGQIIQGKLGVIAEPAGSGKTLSVLSYLASQPSVPSITSELHTHSSRYFFSHELKRVEAVNTPHLIIVPHILFGQWKEEIERHTGLPCFYVEMKRVLKHAETAAQIRESRVVLTTNKCYKFLQEYALEHQIQWNNIVVDEASSIFFHASDPPLTFQFLWFITQDWIPLLFKHPHVSKSTLFFLRDRLSLHPDLERWLLEDITQPYSGSLTSSFLKEYLPFFHPCRDLLFLRTGTEFRDKSMNLPPVVHDTVACKSNITLNSLMSFYLARNREPAIRSNQIPQLFQALGIECTTVTQYLTTQPSGKLSLIRRKVQDNECGICLEPCEYPTIVNCCHHLYCGKCLLKNTILNHKCPTCRNVLLISNLCCLSPFTDDQFAARTKMEVCMELFRANPKGSFILFSPFTNIFYELVEMMKSTGIKAERMENHLFSLRRTVRNLQEGTTQVVFVSTIDGLRGLSLPSTTHIIFYHEPSSSEWKELLIHSSQRLGRTRPLTLLHLNSEIPV</sequence>
<dbReference type="GO" id="GO:0008270">
    <property type="term" value="F:zinc ion binding"/>
    <property type="evidence" value="ECO:0007669"/>
    <property type="project" value="UniProtKB-KW"/>
</dbReference>
<evidence type="ECO:0000259" key="8">
    <source>
        <dbReference type="PROSITE" id="PS50089"/>
    </source>
</evidence>
<keyword evidence="3" id="KW-0863">Zinc-finger</keyword>
<dbReference type="InterPro" id="IPR013083">
    <property type="entry name" value="Znf_RING/FYVE/PHD"/>
</dbReference>
<evidence type="ECO:0000256" key="7">
    <source>
        <dbReference type="ARBA" id="ARBA00022840"/>
    </source>
</evidence>
<dbReference type="InterPro" id="IPR001650">
    <property type="entry name" value="Helicase_C-like"/>
</dbReference>
<proteinExistence type="predicted"/>
<dbReference type="Gene3D" id="3.30.40.10">
    <property type="entry name" value="Zinc/RING finger domain, C3HC4 (zinc finger)"/>
    <property type="match status" value="1"/>
</dbReference>
<dbReference type="PANTHER" id="PTHR45626">
    <property type="entry name" value="TRANSCRIPTION TERMINATION FACTOR 2-RELATED"/>
    <property type="match status" value="1"/>
</dbReference>
<accession>A0A6C0HJE9</accession>
<dbReference type="PROSITE" id="PS00518">
    <property type="entry name" value="ZF_RING_1"/>
    <property type="match status" value="1"/>
</dbReference>
<dbReference type="GO" id="GO:0016787">
    <property type="term" value="F:hydrolase activity"/>
    <property type="evidence" value="ECO:0007669"/>
    <property type="project" value="UniProtKB-KW"/>
</dbReference>
<dbReference type="InterPro" id="IPR017907">
    <property type="entry name" value="Znf_RING_CS"/>
</dbReference>